<dbReference type="InterPro" id="IPR050091">
    <property type="entry name" value="PKS_NRPS_Biosynth_Enz"/>
</dbReference>
<dbReference type="InterPro" id="IPR036291">
    <property type="entry name" value="NAD(P)-bd_dom_sf"/>
</dbReference>
<dbReference type="PROSITE" id="PS52019">
    <property type="entry name" value="PKS_MFAS_DH"/>
    <property type="match status" value="1"/>
</dbReference>
<evidence type="ECO:0000256" key="6">
    <source>
        <dbReference type="ARBA" id="ARBA00023002"/>
    </source>
</evidence>
<dbReference type="InterPro" id="IPR020806">
    <property type="entry name" value="PKS_PP-bd"/>
</dbReference>
<feature type="domain" description="PKS/mFAS DH" evidence="12">
    <location>
        <begin position="980"/>
        <end position="1296"/>
    </location>
</feature>
<dbReference type="GO" id="GO:0004312">
    <property type="term" value="F:fatty acid synthase activity"/>
    <property type="evidence" value="ECO:0007669"/>
    <property type="project" value="TreeGrafter"/>
</dbReference>
<dbReference type="Gene3D" id="3.40.50.150">
    <property type="entry name" value="Vaccinia Virus protein VP39"/>
    <property type="match status" value="1"/>
</dbReference>
<keyword evidence="4" id="KW-0808">Transferase</keyword>
<dbReference type="FunFam" id="3.40.50.720:FF:000209">
    <property type="entry name" value="Polyketide synthase Pks12"/>
    <property type="match status" value="1"/>
</dbReference>
<dbReference type="CDD" id="cd05195">
    <property type="entry name" value="enoyl_red"/>
    <property type="match status" value="1"/>
</dbReference>
<dbReference type="Pfam" id="PF00698">
    <property type="entry name" value="Acyl_transf_1"/>
    <property type="match status" value="1"/>
</dbReference>
<dbReference type="Gene3D" id="3.90.180.10">
    <property type="entry name" value="Medium-chain alcohol dehydrogenases, catalytic domain"/>
    <property type="match status" value="1"/>
</dbReference>
<dbReference type="InterPro" id="IPR001227">
    <property type="entry name" value="Ac_transferase_dom_sf"/>
</dbReference>
<feature type="region of interest" description="N-terminal hotdog fold" evidence="9">
    <location>
        <begin position="980"/>
        <end position="1113"/>
    </location>
</feature>
<dbReference type="SMART" id="SM00825">
    <property type="entry name" value="PKS_KS"/>
    <property type="match status" value="1"/>
</dbReference>
<dbReference type="InterPro" id="IPR013968">
    <property type="entry name" value="PKS_KR"/>
</dbReference>
<feature type="active site" description="Proton acceptor; for dehydratase activity" evidence="9">
    <location>
        <position position="1012"/>
    </location>
</feature>
<evidence type="ECO:0000256" key="1">
    <source>
        <dbReference type="ARBA" id="ARBA00005179"/>
    </source>
</evidence>
<evidence type="ECO:0000313" key="14">
    <source>
        <dbReference type="Proteomes" id="UP000315783"/>
    </source>
</evidence>
<dbReference type="GO" id="GO:0004315">
    <property type="term" value="F:3-oxoacyl-[acyl-carrier-protein] synthase activity"/>
    <property type="evidence" value="ECO:0007669"/>
    <property type="project" value="InterPro"/>
</dbReference>
<dbReference type="GO" id="GO:1901336">
    <property type="term" value="P:lactone biosynthetic process"/>
    <property type="evidence" value="ECO:0007669"/>
    <property type="project" value="UniProtKB-ARBA"/>
</dbReference>
<dbReference type="InterPro" id="IPR042104">
    <property type="entry name" value="PKS_dehydratase_sf"/>
</dbReference>
<dbReference type="InterPro" id="IPR029063">
    <property type="entry name" value="SAM-dependent_MTases_sf"/>
</dbReference>
<feature type="domain" description="Carrier" evidence="10">
    <location>
        <begin position="2526"/>
        <end position="2603"/>
    </location>
</feature>
<keyword evidence="3" id="KW-0597">Phosphoprotein</keyword>
<dbReference type="Pfam" id="PF08240">
    <property type="entry name" value="ADH_N"/>
    <property type="match status" value="1"/>
</dbReference>
<name>A0A545V182_9HYPO</name>
<dbReference type="PROSITE" id="PS50075">
    <property type="entry name" value="CARRIER"/>
    <property type="match status" value="1"/>
</dbReference>
<evidence type="ECO:0000256" key="3">
    <source>
        <dbReference type="ARBA" id="ARBA00022553"/>
    </source>
</evidence>
<dbReference type="SUPFAM" id="SSF50129">
    <property type="entry name" value="GroES-like"/>
    <property type="match status" value="1"/>
</dbReference>
<dbReference type="SMART" id="SM00826">
    <property type="entry name" value="PKS_DH"/>
    <property type="match status" value="1"/>
</dbReference>
<dbReference type="InterPro" id="IPR016039">
    <property type="entry name" value="Thiolase-like"/>
</dbReference>
<protein>
    <submittedName>
        <fullName evidence="13">Polyketide synthase</fullName>
    </submittedName>
</protein>
<dbReference type="Pfam" id="PF23297">
    <property type="entry name" value="ACP_SdgA_C"/>
    <property type="match status" value="1"/>
</dbReference>
<dbReference type="InterPro" id="IPR032821">
    <property type="entry name" value="PKS_assoc"/>
</dbReference>
<evidence type="ECO:0000256" key="8">
    <source>
        <dbReference type="ARBA" id="ARBA00023315"/>
    </source>
</evidence>
<dbReference type="GO" id="GO:0016491">
    <property type="term" value="F:oxidoreductase activity"/>
    <property type="evidence" value="ECO:0007669"/>
    <property type="project" value="UniProtKB-KW"/>
</dbReference>
<dbReference type="GO" id="GO:0044550">
    <property type="term" value="P:secondary metabolite biosynthetic process"/>
    <property type="evidence" value="ECO:0007669"/>
    <property type="project" value="TreeGrafter"/>
</dbReference>
<dbReference type="InterPro" id="IPR014031">
    <property type="entry name" value="Ketoacyl_synth_C"/>
</dbReference>
<dbReference type="PROSITE" id="PS00606">
    <property type="entry name" value="KS3_1"/>
    <property type="match status" value="1"/>
</dbReference>
<keyword evidence="2" id="KW-0596">Phosphopantetheine</keyword>
<dbReference type="SUPFAM" id="SSF53335">
    <property type="entry name" value="S-adenosyl-L-methionine-dependent methyltransferases"/>
    <property type="match status" value="1"/>
</dbReference>
<keyword evidence="7" id="KW-0511">Multifunctional enzyme</keyword>
<dbReference type="InterPro" id="IPR018201">
    <property type="entry name" value="Ketoacyl_synth_AS"/>
</dbReference>
<evidence type="ECO:0000256" key="9">
    <source>
        <dbReference type="PROSITE-ProRule" id="PRU01363"/>
    </source>
</evidence>
<dbReference type="InterPro" id="IPR014030">
    <property type="entry name" value="Ketoacyl_synth_N"/>
</dbReference>
<keyword evidence="8" id="KW-0012">Acyltransferase</keyword>
<dbReference type="InterPro" id="IPR049900">
    <property type="entry name" value="PKS_mFAS_DH"/>
</dbReference>
<dbReference type="InterPro" id="IPR013217">
    <property type="entry name" value="Methyltransf_12"/>
</dbReference>
<dbReference type="Pfam" id="PF02801">
    <property type="entry name" value="Ketoacyl-synt_C"/>
    <property type="match status" value="1"/>
</dbReference>
<dbReference type="InterPro" id="IPR020807">
    <property type="entry name" value="PKS_DH"/>
</dbReference>
<evidence type="ECO:0000256" key="5">
    <source>
        <dbReference type="ARBA" id="ARBA00022857"/>
    </source>
</evidence>
<sequence length="2615" mass="285924">MPSYMDDEYPPAMSSAELDADSVMPIAIIGIAGRFPGDAENPMKLWDMIAEGRSALSSIPKDRFDIDGHYHPDNERHGSINVRKAHFMKRDISAFDAPFFTISVAEAQAMDPQQRMALECTYEALENAGIRMEEVDGSETSCYVGSFTRDYNDMMACDPDDLPLYHSTGTGSAMLSNRVSWFFNMKGPSVSLDTACSSSMVALHLGCQGLRSGETTLSVVGGTNLMLLPDIMGAMGRLNFLSPDGKCHSFDHKANGYSRGEGAAFCILKPLHLALQDGDVIRGVIRNSGVGHDGNTPGITNPSGEAQEALIRRVYAEAGLGLGNTDYVEAHGTGTPAGDPVETGALARTLAASRPRGKPLYIGSIKTNVGHLEGASGLVQVIKAVMMLEKGEIPPLLWFDQANPRIPLEDWNLKLATEPTPWPNQGPRRISINSFGYGGTNSHCIIDDAFHYLKARGLSGNHHVRTFGTISPNSTPDSGVGLATPLNASNQSFTARIDFEKSTVTPTLLLWTANEQDATSRNAKILSDYIASKLQTDESPKVKKMLLRKLSKTLATRRSLLPWRTFAVVNSLEDAVAKLTNVATPPLRVTSNVDIDLKLGFVFTGQGAQWFAMGRELCEYPIFYSSLQAASSYLLGLGSSWSVETELCRDEDSTKVLSPEISQPICTALQVALVDLLQAWGIRPAAVVGHSSGEIAAAYAKGALSRENAWKISYYRGLLCSKIREVSPHMNGAMMATGLGPDEAMSYIQRLSHGTVTVACVNSPSSTTVSGDFAAIEELELLMQADGHFARKLRVGVAYHSSHMHVIAQRYEEALSDVKTEPDGSDCVTMFSSLTGTVITANQELDAKYWVANLVSPVEFSAAVQCMLKHTEELGPAAALKGPIKQILSHQSVVTQAATVTYQSILERGQNACMTALAVVGHLFQLGVPLNLCSIIEKSERFSRDGFLVDIPPYGWNHSLKYWYEGAIGRAHRFRKQMRKDLFGQETADAIPDEPRYRNILRLKEVPWMASHSVQGSYLYPAAGMMVMAIEALAAKADNTKRIKGYELRDIIINKAMVIPTSERGIETILSLKPFRHGSQALTSSWQEFEIFSRVETWELNCAGLIRIEYEPSFKSDVFTHEEGFLATKHADMYKHVRSECLRPQSTREFYNHLESIGLIYKGVFQSLTEVRKGDRQSTCELEIPDTRSIMPRQFEYPHVIHPATLDNIVQMALPASSRIDEELAVAMVPVSIERLFVSADIPSAPATLLQGYSRSEATGFDGGECAVVVSDNTWAKPLVIFEGLKCKRLNDADMDTASATEKSLRKLGTSLYWKEDLDFLSKEKLLELFDEDIGRHLPVTEKQTYIELEIACLIICQRVLRECPKLDSEILDYNLNLFHSYMQHCIDRYRNNELPYQSQCEGIDWLAMTTEEEDQLLQRVSAASADGKALVQHGKFLPKILRCEITAPQVLVDGGFLANFDHSGLGNDAQHAQMSWYIDLMAHKNPNMKILEIGGGAASATVPILQKLGGANGTAPRFSSYTFTDVKTAYLERSTDKLAPWLSYIDFSKLNIEEDPTVQGFEEGQYDLIVASKVLHATQSISKSLGNVRKLLKPSGKLIMSEVTAIGKMRAHMIVGTLDGWWCGEEDGRKYGPTLEVGPWEKALLDAKFNGIEVSFQDAPAPDTGVSVFVSGIPGIDEIPVPKEVLIVTPNISDDDVAQAAIALQDGLIEHCATVTITNLANTMAWDNSDLERKSCICLVDACASGEGFLQKIDQEEWDALKHLILLTGNMTYVTRGGTLNGENPSSNLMTGMARTIRSEHVGLGLTTVDMESHTSLSRRDNIAALIKVFIAASRAANSDQPEWEYAIREGRHMVQRVLLEKGVNDMASTWYSTPKPMQLTFKQSGRPLKLGIGTPGRLDTLQFDDDVVSRRELASDEVEIEVKAIGLNFKDIMVAMGQLTQPALGLECSGVISRIGSNVTGLSPGDEVMTWKLDTFNNFTRAPAAMVQRLPHGMTMVEAASIPMIYCTAYHSLENAARLQKGESILIHGAAGGVGQAAIILAQSMGATVFATVSTDTKKKHLMDTYGIPESNIFNSRDSVHFSQAVLRLTGGRGVDVVLNSLAGEALRASWRVIARFGRFVELGQRDIVGNTGLDMEPFLRNVSFHSVNMTDLLDWDVATAAQGLAKVVELLNNNIIKPVSPINTFPMSRIEEAFRTMQTGAHMGKIVLEAHDDDHVPVLPASAPPVKFLHNATYVISGGGGGLGRFIATWMVKNGARNILLLSRSGDSKAPVRDLKTSLESSGARVGAWACDVGDESAVRGVVERCQRESWPAIRGVIQGAMNLQDAIYENMTLDQFKDSIKPKVNGSWNLHKYMPQDVDFFILLSSTVGVVGSRGQCNYAAGNTYMDALASHRRSKGLAGSALDLGVMLGVGFLAEETTAKVHDNIQSWAFLGIREREFIGILEAAMRNESSSGVPMPPQLILGLGTGGMMAHGKKKYPWWFNDRKFSHLVQIDTQLVSQTGDGDTETPLSVVLANVTDLDQAADAITAKLVNKLAKSLMMSAEDIEPSKSVSNYGVDSLLAVEVRSWLRIEARTEVSVFDLLSNIPISQLALKLAASSKAVPEAVLANKT</sequence>
<dbReference type="SUPFAM" id="SSF51735">
    <property type="entry name" value="NAD(P)-binding Rossmann-fold domains"/>
    <property type="match status" value="2"/>
</dbReference>
<evidence type="ECO:0000259" key="10">
    <source>
        <dbReference type="PROSITE" id="PS50075"/>
    </source>
</evidence>
<dbReference type="SUPFAM" id="SSF55048">
    <property type="entry name" value="Probable ACP-binding domain of malonyl-CoA ACP transacylase"/>
    <property type="match status" value="1"/>
</dbReference>
<gene>
    <name evidence="13" type="ORF">IF1G_06440</name>
</gene>
<dbReference type="InterPro" id="IPR009081">
    <property type="entry name" value="PP-bd_ACP"/>
</dbReference>
<dbReference type="Pfam" id="PF13602">
    <property type="entry name" value="ADH_zinc_N_2"/>
    <property type="match status" value="1"/>
</dbReference>
<feature type="region of interest" description="C-terminal hotdog fold" evidence="9">
    <location>
        <begin position="1142"/>
        <end position="1296"/>
    </location>
</feature>
<dbReference type="InterPro" id="IPR049551">
    <property type="entry name" value="PKS_DH_C"/>
</dbReference>
<evidence type="ECO:0000256" key="7">
    <source>
        <dbReference type="ARBA" id="ARBA00023268"/>
    </source>
</evidence>
<dbReference type="Pfam" id="PF00109">
    <property type="entry name" value="ketoacyl-synt"/>
    <property type="match status" value="1"/>
</dbReference>
<dbReference type="InterPro" id="IPR016035">
    <property type="entry name" value="Acyl_Trfase/lysoPLipase"/>
</dbReference>
<dbReference type="SMART" id="SM00827">
    <property type="entry name" value="PKS_AT"/>
    <property type="match status" value="1"/>
</dbReference>
<evidence type="ECO:0000256" key="4">
    <source>
        <dbReference type="ARBA" id="ARBA00022679"/>
    </source>
</evidence>
<comment type="caution">
    <text evidence="13">The sequence shown here is derived from an EMBL/GenBank/DDBJ whole genome shotgun (WGS) entry which is preliminary data.</text>
</comment>
<evidence type="ECO:0000256" key="2">
    <source>
        <dbReference type="ARBA" id="ARBA00022450"/>
    </source>
</evidence>
<dbReference type="Gene3D" id="1.10.1200.10">
    <property type="entry name" value="ACP-like"/>
    <property type="match status" value="1"/>
</dbReference>
<dbReference type="InterPro" id="IPR020843">
    <property type="entry name" value="ER"/>
</dbReference>
<dbReference type="SUPFAM" id="SSF53901">
    <property type="entry name" value="Thiolase-like"/>
    <property type="match status" value="1"/>
</dbReference>
<keyword evidence="5" id="KW-0521">NADP</keyword>
<reference evidence="13 14" key="1">
    <citation type="journal article" date="2019" name="Appl. Microbiol. Biotechnol.">
        <title>Genome sequence of Isaria javanica and comparative genome analysis insights into family S53 peptidase evolution in fungal entomopathogens.</title>
        <authorList>
            <person name="Lin R."/>
            <person name="Zhang X."/>
            <person name="Xin B."/>
            <person name="Zou M."/>
            <person name="Gao Y."/>
            <person name="Qin F."/>
            <person name="Hu Q."/>
            <person name="Xie B."/>
            <person name="Cheng X."/>
        </authorList>
    </citation>
    <scope>NUCLEOTIDE SEQUENCE [LARGE SCALE GENOMIC DNA]</scope>
    <source>
        <strain evidence="13 14">IJ1G</strain>
    </source>
</reference>
<dbReference type="Gene3D" id="3.10.129.110">
    <property type="entry name" value="Polyketide synthase dehydratase"/>
    <property type="match status" value="1"/>
</dbReference>
<dbReference type="InterPro" id="IPR016036">
    <property type="entry name" value="Malonyl_transacylase_ACP-bd"/>
</dbReference>
<dbReference type="SMART" id="SM00822">
    <property type="entry name" value="PKS_KR"/>
    <property type="match status" value="1"/>
</dbReference>
<dbReference type="CDD" id="cd02440">
    <property type="entry name" value="AdoMet_MTases"/>
    <property type="match status" value="1"/>
</dbReference>
<dbReference type="InterPro" id="IPR013154">
    <property type="entry name" value="ADH-like_N"/>
</dbReference>
<dbReference type="GO" id="GO:0006633">
    <property type="term" value="P:fatty acid biosynthetic process"/>
    <property type="evidence" value="ECO:0007669"/>
    <property type="project" value="InterPro"/>
</dbReference>
<proteinExistence type="predicted"/>
<evidence type="ECO:0000259" key="12">
    <source>
        <dbReference type="PROSITE" id="PS52019"/>
    </source>
</evidence>
<dbReference type="Pfam" id="PF14765">
    <property type="entry name" value="PS-DH"/>
    <property type="match status" value="1"/>
</dbReference>
<comment type="pathway">
    <text evidence="1">Secondary metabolite biosynthesis.</text>
</comment>
<dbReference type="Gene3D" id="3.40.366.10">
    <property type="entry name" value="Malonyl-Coenzyme A Acyl Carrier Protein, domain 2"/>
    <property type="match status" value="1"/>
</dbReference>
<dbReference type="CDD" id="cd00833">
    <property type="entry name" value="PKS"/>
    <property type="match status" value="1"/>
</dbReference>
<dbReference type="PROSITE" id="PS52004">
    <property type="entry name" value="KS3_2"/>
    <property type="match status" value="1"/>
</dbReference>
<dbReference type="InterPro" id="IPR020841">
    <property type="entry name" value="PKS_Beta-ketoAc_synthase_dom"/>
</dbReference>
<dbReference type="SUPFAM" id="SSF52151">
    <property type="entry name" value="FabD/lysophospholipase-like"/>
    <property type="match status" value="1"/>
</dbReference>
<organism evidence="13 14">
    <name type="scientific">Cordyceps javanica</name>
    <dbReference type="NCBI Taxonomy" id="43265"/>
    <lineage>
        <taxon>Eukaryota</taxon>
        <taxon>Fungi</taxon>
        <taxon>Dikarya</taxon>
        <taxon>Ascomycota</taxon>
        <taxon>Pezizomycotina</taxon>
        <taxon>Sordariomycetes</taxon>
        <taxon>Hypocreomycetidae</taxon>
        <taxon>Hypocreales</taxon>
        <taxon>Cordycipitaceae</taxon>
        <taxon>Cordyceps</taxon>
    </lineage>
</organism>
<dbReference type="PANTHER" id="PTHR43775:SF29">
    <property type="entry name" value="ASPERFURANONE POLYKETIDE SYNTHASE AFOG-RELATED"/>
    <property type="match status" value="1"/>
</dbReference>
<dbReference type="Pfam" id="PF08242">
    <property type="entry name" value="Methyltransf_12"/>
    <property type="match status" value="1"/>
</dbReference>
<evidence type="ECO:0000313" key="13">
    <source>
        <dbReference type="EMBL" id="TQV95453.1"/>
    </source>
</evidence>
<dbReference type="InterPro" id="IPR014043">
    <property type="entry name" value="Acyl_transferase_dom"/>
</dbReference>
<accession>A0A545V182</accession>
<dbReference type="SUPFAM" id="SSF47336">
    <property type="entry name" value="ACP-like"/>
    <property type="match status" value="1"/>
</dbReference>
<dbReference type="Pfam" id="PF23114">
    <property type="entry name" value="NAD-bd_HRPKS_sdrA"/>
    <property type="match status" value="1"/>
</dbReference>
<dbReference type="SMART" id="SM00829">
    <property type="entry name" value="PKS_ER"/>
    <property type="match status" value="1"/>
</dbReference>
<dbReference type="InterPro" id="IPR036736">
    <property type="entry name" value="ACP-like_sf"/>
</dbReference>
<dbReference type="Pfam" id="PF21089">
    <property type="entry name" value="PKS_DH_N"/>
    <property type="match status" value="1"/>
</dbReference>
<feature type="domain" description="Ketosynthase family 3 (KS3)" evidence="11">
    <location>
        <begin position="23"/>
        <end position="448"/>
    </location>
</feature>
<dbReference type="InterPro" id="IPR057326">
    <property type="entry name" value="KR_dom"/>
</dbReference>
<dbReference type="EMBL" id="SPUK01000008">
    <property type="protein sequence ID" value="TQV95453.1"/>
    <property type="molecule type" value="Genomic_DNA"/>
</dbReference>
<feature type="active site" description="Proton donor; for dehydratase activity" evidence="9">
    <location>
        <position position="1207"/>
    </location>
</feature>
<keyword evidence="14" id="KW-1185">Reference proteome</keyword>
<dbReference type="InterPro" id="IPR049552">
    <property type="entry name" value="PKS_DH_N"/>
</dbReference>
<dbReference type="Proteomes" id="UP000315783">
    <property type="component" value="Unassembled WGS sequence"/>
</dbReference>
<dbReference type="Pfam" id="PF08659">
    <property type="entry name" value="KR"/>
    <property type="match status" value="1"/>
</dbReference>
<dbReference type="STRING" id="43265.A0A545V182"/>
<dbReference type="InterPro" id="IPR011032">
    <property type="entry name" value="GroES-like_sf"/>
</dbReference>
<dbReference type="Gene3D" id="3.40.47.10">
    <property type="match status" value="1"/>
</dbReference>
<dbReference type="InterPro" id="IPR056501">
    <property type="entry name" value="NAD-bd_HRPKS_sdrA"/>
</dbReference>
<keyword evidence="6" id="KW-0560">Oxidoreductase</keyword>
<dbReference type="Pfam" id="PF16197">
    <property type="entry name" value="KAsynt_C_assoc"/>
    <property type="match status" value="1"/>
</dbReference>
<dbReference type="SMART" id="SM00823">
    <property type="entry name" value="PKS_PP"/>
    <property type="match status" value="1"/>
</dbReference>
<dbReference type="GO" id="GO:0031177">
    <property type="term" value="F:phosphopantetheine binding"/>
    <property type="evidence" value="ECO:0007669"/>
    <property type="project" value="InterPro"/>
</dbReference>
<evidence type="ECO:0000259" key="11">
    <source>
        <dbReference type="PROSITE" id="PS52004"/>
    </source>
</evidence>
<dbReference type="PANTHER" id="PTHR43775">
    <property type="entry name" value="FATTY ACID SYNTHASE"/>
    <property type="match status" value="1"/>
</dbReference>
<dbReference type="Gene3D" id="3.40.50.720">
    <property type="entry name" value="NAD(P)-binding Rossmann-like Domain"/>
    <property type="match status" value="2"/>
</dbReference>